<accession>A0A379AQC2</accession>
<dbReference type="RefSeq" id="WP_115249188.1">
    <property type="nucleotide sequence ID" value="NZ_UGSP01000001.1"/>
</dbReference>
<dbReference type="InterPro" id="IPR010982">
    <property type="entry name" value="Lambda_DNA-bd_dom_sf"/>
</dbReference>
<evidence type="ECO:0000259" key="1">
    <source>
        <dbReference type="Pfam" id="PF07022"/>
    </source>
</evidence>
<reference evidence="2 3" key="1">
    <citation type="submission" date="2018-06" db="EMBL/GenBank/DDBJ databases">
        <authorList>
            <consortium name="Pathogen Informatics"/>
            <person name="Doyle S."/>
        </authorList>
    </citation>
    <scope>NUCLEOTIDE SEQUENCE [LARGE SCALE GENOMIC DNA]</scope>
    <source>
        <strain evidence="3">NCTC 11297</strain>
    </source>
</reference>
<dbReference type="Gene3D" id="1.10.260.40">
    <property type="entry name" value="lambda repressor-like DNA-binding domains"/>
    <property type="match status" value="1"/>
</dbReference>
<keyword evidence="3" id="KW-1185">Reference proteome</keyword>
<dbReference type="GeneID" id="300133135"/>
<dbReference type="Proteomes" id="UP000255098">
    <property type="component" value="Unassembled WGS sequence"/>
</dbReference>
<dbReference type="GO" id="GO:0003677">
    <property type="term" value="F:DNA binding"/>
    <property type="evidence" value="ECO:0007669"/>
    <property type="project" value="InterPro"/>
</dbReference>
<dbReference type="InterPro" id="IPR010744">
    <property type="entry name" value="Phage_CI_N"/>
</dbReference>
<dbReference type="EMBL" id="UGSP01000001">
    <property type="protein sequence ID" value="SUB23908.1"/>
    <property type="molecule type" value="Genomic_DNA"/>
</dbReference>
<gene>
    <name evidence="2" type="ORF">NCTC11297_00923</name>
</gene>
<name>A0A379AQC2_AVIAV</name>
<feature type="domain" description="Bacteriophage CI repressor N-terminal" evidence="1">
    <location>
        <begin position="10"/>
        <end position="69"/>
    </location>
</feature>
<sequence>MDSFKGKLIRLKNELNVETDKEVAEYLEMTNNAFTVRKSRNSFPEKELFALKAKRPELNLDMDYILLGHRRETYEAMEKEALKDMPKPDFSDKTGLLVQLFMQCDDQGRAAILSVAQTMAAIAKTTQSNHATKMHIDNVEQQNNIEHLEGGIHFKKGK</sequence>
<evidence type="ECO:0000313" key="2">
    <source>
        <dbReference type="EMBL" id="SUB23908.1"/>
    </source>
</evidence>
<organism evidence="2 3">
    <name type="scientific">Avibacterium avium</name>
    <name type="common">Pasteurella avium</name>
    <dbReference type="NCBI Taxonomy" id="751"/>
    <lineage>
        <taxon>Bacteria</taxon>
        <taxon>Pseudomonadati</taxon>
        <taxon>Pseudomonadota</taxon>
        <taxon>Gammaproteobacteria</taxon>
        <taxon>Pasteurellales</taxon>
        <taxon>Pasteurellaceae</taxon>
        <taxon>Avibacterium</taxon>
    </lineage>
</organism>
<proteinExistence type="predicted"/>
<evidence type="ECO:0000313" key="3">
    <source>
        <dbReference type="Proteomes" id="UP000255098"/>
    </source>
</evidence>
<dbReference type="GO" id="GO:0045892">
    <property type="term" value="P:negative regulation of DNA-templated transcription"/>
    <property type="evidence" value="ECO:0007669"/>
    <property type="project" value="InterPro"/>
</dbReference>
<protein>
    <recommendedName>
        <fullName evidence="1">Bacteriophage CI repressor N-terminal domain-containing protein</fullName>
    </recommendedName>
</protein>
<dbReference type="AlphaFoldDB" id="A0A379AQC2"/>
<dbReference type="Pfam" id="PF07022">
    <property type="entry name" value="Phage_CI_repr"/>
    <property type="match status" value="1"/>
</dbReference>